<name>B3T6G9_9ZZZZ</name>
<gene>
    <name evidence="1" type="ORF">ALOHA_HF4000APKG2H5ctg1g24</name>
</gene>
<reference evidence="1" key="1">
    <citation type="journal article" date="2008" name="ISME J.">
        <title>Genomic patterns of recombination, clonal divergence and environment in marine microbial populations.</title>
        <authorList>
            <person name="Konstantinidis K.T."/>
            <person name="Delong E.F."/>
        </authorList>
    </citation>
    <scope>NUCLEOTIDE SEQUENCE</scope>
</reference>
<accession>B3T6G9</accession>
<dbReference type="EMBL" id="EU016623">
    <property type="protein sequence ID" value="ABZ08179.1"/>
    <property type="molecule type" value="Genomic_DNA"/>
</dbReference>
<dbReference type="AlphaFoldDB" id="B3T6G9"/>
<organism evidence="1">
    <name type="scientific">uncultured marine microorganism HF4000_APKG2H5</name>
    <dbReference type="NCBI Taxonomy" id="455545"/>
    <lineage>
        <taxon>unclassified sequences</taxon>
        <taxon>environmental samples</taxon>
    </lineage>
</organism>
<proteinExistence type="predicted"/>
<evidence type="ECO:0000313" key="1">
    <source>
        <dbReference type="EMBL" id="ABZ08179.1"/>
    </source>
</evidence>
<sequence>MRTCSDAINPRIKVFHLALRFTMLSANSTTSIESPTCVNSASVTNEAERASASSCVSLSTSLVDSLFLGVIQFSLSEFSLVVQCRLLSDNRHVSSGSALQGTPDNPIVGIGGPSKGLPDSSGECVAALPALPDSSRLATNFLVLAGRAGIVAGLLLEYNAGPTSNTHAITGAETRCCTCLLGPLCHISQPPRLCSPFHGAHCILIARAP</sequence>
<protein>
    <submittedName>
        <fullName evidence="1">Uncharacterized protein</fullName>
    </submittedName>
</protein>